<dbReference type="PANTHER" id="PTHR12631:SF10">
    <property type="entry name" value="BETA-XYLOSIDASE-LIKE PROTEIN-RELATED"/>
    <property type="match status" value="1"/>
</dbReference>
<organism evidence="1 2">
    <name type="scientific">Paraburkholderia largidicola</name>
    <dbReference type="NCBI Taxonomy" id="3014751"/>
    <lineage>
        <taxon>Bacteria</taxon>
        <taxon>Pseudomonadati</taxon>
        <taxon>Pseudomonadota</taxon>
        <taxon>Betaproteobacteria</taxon>
        <taxon>Burkholderiales</taxon>
        <taxon>Burkholderiaceae</taxon>
        <taxon>Paraburkholderia</taxon>
    </lineage>
</organism>
<reference evidence="1 2" key="1">
    <citation type="journal article" date="2020" name="Genes (Basel)">
        <title>Genomic Comparison of Insect Gut Symbionts from Divergent Burkholderia Subclades.</title>
        <authorList>
            <person name="Takeshita K."/>
            <person name="Kikuchi Y."/>
        </authorList>
    </citation>
    <scope>NUCLEOTIDE SEQUENCE [LARGE SCALE GENOMIC DNA]</scope>
    <source>
        <strain evidence="1 2">PGU16</strain>
        <plasmid evidence="1 2">PPGU16_p1</plasmid>
    </source>
</reference>
<dbReference type="SUPFAM" id="SSF51445">
    <property type="entry name" value="(Trans)glycosidases"/>
    <property type="match status" value="1"/>
</dbReference>
<name>A0A7I8BWG0_9BURK</name>
<dbReference type="InterPro" id="IPR017853">
    <property type="entry name" value="GH"/>
</dbReference>
<dbReference type="Proteomes" id="UP000510888">
    <property type="component" value="Plasmid PPGU16_p1"/>
</dbReference>
<dbReference type="GO" id="GO:0004553">
    <property type="term" value="F:hydrolase activity, hydrolyzing O-glycosyl compounds"/>
    <property type="evidence" value="ECO:0007669"/>
    <property type="project" value="TreeGrafter"/>
</dbReference>
<gene>
    <name evidence="1" type="ORF">PPGU16_59500</name>
</gene>
<dbReference type="KEGG" id="plad:PPGU16_59500"/>
<keyword evidence="2" id="KW-1185">Reference proteome</keyword>
<evidence type="ECO:0000313" key="2">
    <source>
        <dbReference type="Proteomes" id="UP000510888"/>
    </source>
</evidence>
<sequence length="555" mass="60018">MLLGWISNFRSASRRSILLSLVAIVFAGLPIARGAEATLDVKNPPGSLIARGPGNMKILFGTPPQTQAGSGTLVVALVPYDRDGVLLGDPIASYRQSIRFTPQGADQSVNIKIPRAGLFAVDAKLIASGGETVASKRINIAAIVPRNTPPFSDFGVVTHFAQGKGSPDIVLPLVKAAGFSWIRDEIYWDRIEQKPGAFAFPSSYDEYINATSKFGISPLVVLAYGNEKVYPEYFKGGQSFPQTAEGRQRFVRYVDEVVRRYGAKVKYWEIWNEPAFAQIGYPDYVALLKAVYGQIKQRNPDATVIACGGGGAGGGPGGDCFLATVKDGALEYQDAVSVHPYMSPHIPETGYPTAGGAVSSVSIPTVWPYLHQLLDQNPKAGGRRVQLWITELGWPSRPASDGLNDASQAANLVRSYLLSRRYGGVNAMFWYDFVDDGRDESNREDNFGMLKNDLSPKPAYVAAATLSATLGSRSWNSALVDDADVKIYQYGKSSPVIVGWTTQSVGRVVSVHVPAGDYVQRDWQGVESPVTVAASDFKWTLGPLPAYLLPKAVAR</sequence>
<dbReference type="RefSeq" id="WP_180726386.1">
    <property type="nucleotide sequence ID" value="NZ_AP023176.1"/>
</dbReference>
<dbReference type="InterPro" id="IPR051923">
    <property type="entry name" value="Glycosyl_Hydrolase_39"/>
</dbReference>
<keyword evidence="1" id="KW-0614">Plasmid</keyword>
<dbReference type="AlphaFoldDB" id="A0A7I8BWG0"/>
<dbReference type="PANTHER" id="PTHR12631">
    <property type="entry name" value="ALPHA-L-IDURONIDASE"/>
    <property type="match status" value="1"/>
</dbReference>
<geneLocation type="plasmid" evidence="1 2">
    <name>PPGU16_p1</name>
</geneLocation>
<dbReference type="EMBL" id="AP023176">
    <property type="protein sequence ID" value="BCF92883.1"/>
    <property type="molecule type" value="Genomic_DNA"/>
</dbReference>
<protein>
    <recommendedName>
        <fullName evidence="3">Beta-glucosidase</fullName>
    </recommendedName>
</protein>
<dbReference type="Gene3D" id="3.20.20.80">
    <property type="entry name" value="Glycosidases"/>
    <property type="match status" value="1"/>
</dbReference>
<proteinExistence type="predicted"/>
<evidence type="ECO:0000313" key="1">
    <source>
        <dbReference type="EMBL" id="BCF92883.1"/>
    </source>
</evidence>
<evidence type="ECO:0008006" key="3">
    <source>
        <dbReference type="Google" id="ProtNLM"/>
    </source>
</evidence>
<accession>A0A7I8BWG0</accession>